<feature type="domain" description="Helix-hairpin-helix DNA-binding motif class 1" evidence="2">
    <location>
        <begin position="114"/>
        <end position="133"/>
    </location>
</feature>
<dbReference type="InterPro" id="IPR019554">
    <property type="entry name" value="Soluble_ligand-bd"/>
</dbReference>
<dbReference type="SUPFAM" id="SSF142984">
    <property type="entry name" value="Nqo1 middle domain-like"/>
    <property type="match status" value="1"/>
</dbReference>
<gene>
    <name evidence="3" type="primary">comEA</name>
    <name evidence="3" type="ORF">Aocu_10210</name>
</gene>
<dbReference type="KEGG" id="aoc:Aocu_10210"/>
<dbReference type="InterPro" id="IPR003583">
    <property type="entry name" value="Hlx-hairpin-Hlx_DNA-bd_motif"/>
</dbReference>
<sequence length="166" mass="19578">MKKNILIVVIIAIVIGIIYIIPKNQKELQTFKVEHELVEVTIKGEVQRPGTYQVKKGMTLSYLIYLSGGFTEYADIDQLIFNEKIQEKEYVIQKLQLDVEEFIKKYDLNQITYEDLIRIPNITESRALEIILYRRSHQKFIRVEELLEVKGIGQATFDKIKVYFYV</sequence>
<dbReference type="EMBL" id="LK028559">
    <property type="protein sequence ID" value="CDR31094.1"/>
    <property type="molecule type" value="Genomic_DNA"/>
</dbReference>
<dbReference type="AlphaFoldDB" id="A0A061ACF3"/>
<evidence type="ECO:0000313" key="3">
    <source>
        <dbReference type="EMBL" id="CDR31094.1"/>
    </source>
</evidence>
<dbReference type="STRING" id="35623.Aocu_10210"/>
<dbReference type="PATRIC" id="fig|35623.3.peg.1021"/>
<dbReference type="PANTHER" id="PTHR21180">
    <property type="entry name" value="ENDONUCLEASE/EXONUCLEASE/PHOSPHATASE FAMILY DOMAIN-CONTAINING PROTEIN 1"/>
    <property type="match status" value="1"/>
</dbReference>
<keyword evidence="1" id="KW-0472">Membrane</keyword>
<protein>
    <submittedName>
        <fullName evidence="3">Late competence protein ComEA</fullName>
    </submittedName>
</protein>
<evidence type="ECO:0000256" key="1">
    <source>
        <dbReference type="SAM" id="Phobius"/>
    </source>
</evidence>
<evidence type="ECO:0000313" key="4">
    <source>
        <dbReference type="Proteomes" id="UP000032434"/>
    </source>
</evidence>
<name>A0A061ACF3_9MOLU</name>
<keyword evidence="1" id="KW-1133">Transmembrane helix</keyword>
<dbReference type="InParanoid" id="A0A061ACF3"/>
<dbReference type="HOGENOM" id="CLU_052011_1_1_14"/>
<dbReference type="GO" id="GO:0003677">
    <property type="term" value="F:DNA binding"/>
    <property type="evidence" value="ECO:0007669"/>
    <property type="project" value="InterPro"/>
</dbReference>
<dbReference type="GO" id="GO:0006281">
    <property type="term" value="P:DNA repair"/>
    <property type="evidence" value="ECO:0007669"/>
    <property type="project" value="InterPro"/>
</dbReference>
<dbReference type="GO" id="GO:0015628">
    <property type="term" value="P:protein secretion by the type II secretion system"/>
    <property type="evidence" value="ECO:0007669"/>
    <property type="project" value="TreeGrafter"/>
</dbReference>
<dbReference type="SUPFAM" id="SSF47781">
    <property type="entry name" value="RuvA domain 2-like"/>
    <property type="match status" value="1"/>
</dbReference>
<organism evidence="3 4">
    <name type="scientific">Acholeplasma oculi</name>
    <dbReference type="NCBI Taxonomy" id="35623"/>
    <lineage>
        <taxon>Bacteria</taxon>
        <taxon>Bacillati</taxon>
        <taxon>Mycoplasmatota</taxon>
        <taxon>Mollicutes</taxon>
        <taxon>Acholeplasmatales</taxon>
        <taxon>Acholeplasmataceae</taxon>
        <taxon>Acholeplasma</taxon>
    </lineage>
</organism>
<dbReference type="SMART" id="SM00278">
    <property type="entry name" value="HhH1"/>
    <property type="match status" value="2"/>
</dbReference>
<dbReference type="Proteomes" id="UP000032434">
    <property type="component" value="Chromosome 1"/>
</dbReference>
<keyword evidence="1" id="KW-0812">Transmembrane</keyword>
<dbReference type="PANTHER" id="PTHR21180:SF32">
    <property type="entry name" value="ENDONUCLEASE_EXONUCLEASE_PHOSPHATASE FAMILY DOMAIN-CONTAINING PROTEIN 1"/>
    <property type="match status" value="1"/>
</dbReference>
<proteinExistence type="predicted"/>
<dbReference type="InterPro" id="IPR010994">
    <property type="entry name" value="RuvA_2-like"/>
</dbReference>
<dbReference type="Gene3D" id="1.10.150.320">
    <property type="entry name" value="Photosystem II 12 kDa extrinsic protein"/>
    <property type="match status" value="1"/>
</dbReference>
<dbReference type="InterPro" id="IPR051675">
    <property type="entry name" value="Endo/Exo/Phosphatase_dom_1"/>
</dbReference>
<dbReference type="FunCoup" id="A0A061ACF3">
    <property type="interactions" value="8"/>
</dbReference>
<keyword evidence="4" id="KW-1185">Reference proteome</keyword>
<dbReference type="Pfam" id="PF10531">
    <property type="entry name" value="SLBB"/>
    <property type="match status" value="1"/>
</dbReference>
<accession>A0A061ACF3</accession>
<dbReference type="Pfam" id="PF12836">
    <property type="entry name" value="HHH_3"/>
    <property type="match status" value="1"/>
</dbReference>
<evidence type="ECO:0000259" key="2">
    <source>
        <dbReference type="SMART" id="SM00278"/>
    </source>
</evidence>
<feature type="domain" description="Helix-hairpin-helix DNA-binding motif class 1" evidence="2">
    <location>
        <begin position="144"/>
        <end position="163"/>
    </location>
</feature>
<feature type="transmembrane region" description="Helical" evidence="1">
    <location>
        <begin position="6"/>
        <end position="22"/>
    </location>
</feature>
<reference evidence="4" key="1">
    <citation type="submission" date="2014-05" db="EMBL/GenBank/DDBJ databases">
        <authorList>
            <person name="Kube M."/>
        </authorList>
    </citation>
    <scope>NUCLEOTIDE SEQUENCE [LARGE SCALE GENOMIC DNA]</scope>
</reference>
<dbReference type="RefSeq" id="WP_045749549.1">
    <property type="nucleotide sequence ID" value="NZ_FUZK01000001.1"/>
</dbReference>
<dbReference type="GO" id="GO:0015627">
    <property type="term" value="C:type II protein secretion system complex"/>
    <property type="evidence" value="ECO:0007669"/>
    <property type="project" value="TreeGrafter"/>
</dbReference>